<evidence type="ECO:0000313" key="2">
    <source>
        <dbReference type="Proteomes" id="UP001152321"/>
    </source>
</evidence>
<accession>A0ABT6DFS5</accession>
<dbReference type="Proteomes" id="UP001152321">
    <property type="component" value="Unassembled WGS sequence"/>
</dbReference>
<protein>
    <submittedName>
        <fullName evidence="1">Uncharacterized protein</fullName>
    </submittedName>
</protein>
<sequence>MKFWSPVEASPALHRHFHGLPDLEASSMAYPEEFRSTKGLVAEPPQAWHNALAIGPRNLEWLNLLNAHRKPEDKIQLSNPGSSKGIPMEDPLRYNDALLNERWMLIEKDLPPELKTVLLGTASLPTSLPVDLEVYRLWARKIDVIYSHSLRWNGMRKNIPYFRTQKIFDFRGLRFLGKIGDEKLKEELQNYKSLPVERQQQLKGWVWDVCFNATKWDPTCDTLMERALRNSTLFEMYKKYQDQAQRNYEKLFEVTNPRKDIYSSAGSLVMGFKPSENDAINLFVKNNVEAEWQWTTGGLKLNFDSKAAANIRFIPGTVAYVEDVGGDTITMDSQVSIESWDSQWTIRHEYGHVLGFPDCYIEFWDDTEKAFVSYQFDLDNLMCSRAGKFNERNKNELFKAYAAPKLLKHGAFAR</sequence>
<dbReference type="RefSeq" id="WP_277577169.1">
    <property type="nucleotide sequence ID" value="NZ_JANRMI010000001.1"/>
</dbReference>
<dbReference type="EMBL" id="JANRMI010000001">
    <property type="protein sequence ID" value="MDG0815696.1"/>
    <property type="molecule type" value="Genomic_DNA"/>
</dbReference>
<name>A0ABT6DFS5_9BACT</name>
<evidence type="ECO:0000313" key="1">
    <source>
        <dbReference type="EMBL" id="MDG0815696.1"/>
    </source>
</evidence>
<dbReference type="SUPFAM" id="SSF55486">
    <property type="entry name" value="Metalloproteases ('zincins'), catalytic domain"/>
    <property type="match status" value="1"/>
</dbReference>
<proteinExistence type="predicted"/>
<reference evidence="1" key="1">
    <citation type="submission" date="2022-08" db="EMBL/GenBank/DDBJ databases">
        <title>Novel Bdellovibrio Species Isolated from Svalbard: Designation Bdellovibrio svalbardensis.</title>
        <authorList>
            <person name="Mitchell R.J."/>
            <person name="Choi S.Y."/>
        </authorList>
    </citation>
    <scope>NUCLEOTIDE SEQUENCE</scope>
    <source>
        <strain evidence="1">PAP01</strain>
    </source>
</reference>
<comment type="caution">
    <text evidence="1">The sequence shown here is derived from an EMBL/GenBank/DDBJ whole genome shotgun (WGS) entry which is preliminary data.</text>
</comment>
<organism evidence="1 2">
    <name type="scientific">Bdellovibrio svalbardensis</name>
    <dbReference type="NCBI Taxonomy" id="2972972"/>
    <lineage>
        <taxon>Bacteria</taxon>
        <taxon>Pseudomonadati</taxon>
        <taxon>Bdellovibrionota</taxon>
        <taxon>Bdellovibrionia</taxon>
        <taxon>Bdellovibrionales</taxon>
        <taxon>Pseudobdellovibrionaceae</taxon>
        <taxon>Bdellovibrio</taxon>
    </lineage>
</organism>
<keyword evidence="2" id="KW-1185">Reference proteome</keyword>
<gene>
    <name evidence="1" type="ORF">NWE73_04920</name>
</gene>